<proteinExistence type="predicted"/>
<accession>A0ABP9SBD9</accession>
<protein>
    <submittedName>
        <fullName evidence="1">SulA-like leucine-rich domain-containing protein</fullName>
    </submittedName>
</protein>
<sequence>MKLQQGTRFNHPGLWQSSRRAWPAMDTQCHDSPGAGLQRVLPAAAEAAGQQGWVVLINPPAGNWAATLARAGVDSRRVLRVRSSDDVEALWALEQALTGATCALVLGWLPVLDARDRRRLQLVQRRAHCSAYLFHGERGEILHLANPVH</sequence>
<keyword evidence="2" id="KW-1185">Reference proteome</keyword>
<name>A0ABP9SBD9_9GAMM</name>
<comment type="caution">
    <text evidence="1">The sequence shown here is derived from an EMBL/GenBank/DDBJ whole genome shotgun (WGS) entry which is preliminary data.</text>
</comment>
<gene>
    <name evidence="1" type="ORF">GCM10025772_23170</name>
</gene>
<dbReference type="EMBL" id="BAABLF010000014">
    <property type="protein sequence ID" value="GAA5192915.1"/>
    <property type="molecule type" value="Genomic_DNA"/>
</dbReference>
<dbReference type="Gene3D" id="3.40.50.300">
    <property type="entry name" value="P-loop containing nucleotide triphosphate hydrolases"/>
    <property type="match status" value="1"/>
</dbReference>
<evidence type="ECO:0000313" key="1">
    <source>
        <dbReference type="EMBL" id="GAA5192915.1"/>
    </source>
</evidence>
<dbReference type="RefSeq" id="WP_345317224.1">
    <property type="nucleotide sequence ID" value="NZ_BAABLF010000014.1"/>
</dbReference>
<evidence type="ECO:0000313" key="2">
    <source>
        <dbReference type="Proteomes" id="UP001501600"/>
    </source>
</evidence>
<dbReference type="InterPro" id="IPR027417">
    <property type="entry name" value="P-loop_NTPase"/>
</dbReference>
<dbReference type="Proteomes" id="UP001501600">
    <property type="component" value="Unassembled WGS sequence"/>
</dbReference>
<organism evidence="1 2">
    <name type="scientific">Ferrimonas gelatinilytica</name>
    <dbReference type="NCBI Taxonomy" id="1255257"/>
    <lineage>
        <taxon>Bacteria</taxon>
        <taxon>Pseudomonadati</taxon>
        <taxon>Pseudomonadota</taxon>
        <taxon>Gammaproteobacteria</taxon>
        <taxon>Alteromonadales</taxon>
        <taxon>Ferrimonadaceae</taxon>
        <taxon>Ferrimonas</taxon>
    </lineage>
</organism>
<reference evidence="2" key="1">
    <citation type="journal article" date="2019" name="Int. J. Syst. Evol. Microbiol.">
        <title>The Global Catalogue of Microorganisms (GCM) 10K type strain sequencing project: providing services to taxonomists for standard genome sequencing and annotation.</title>
        <authorList>
            <consortium name="The Broad Institute Genomics Platform"/>
            <consortium name="The Broad Institute Genome Sequencing Center for Infectious Disease"/>
            <person name="Wu L."/>
            <person name="Ma J."/>
        </authorList>
    </citation>
    <scope>NUCLEOTIDE SEQUENCE [LARGE SCALE GENOMIC DNA]</scope>
    <source>
        <strain evidence="2">JCM 18720</strain>
    </source>
</reference>
<dbReference type="SUPFAM" id="SSF52540">
    <property type="entry name" value="P-loop containing nucleoside triphosphate hydrolases"/>
    <property type="match status" value="1"/>
</dbReference>